<dbReference type="PANTHER" id="PTHR10199">
    <property type="entry name" value="THROMBOSPONDIN"/>
    <property type="match status" value="1"/>
</dbReference>
<feature type="region of interest" description="Disordered" evidence="3">
    <location>
        <begin position="250"/>
        <end position="309"/>
    </location>
</feature>
<comment type="caution">
    <text evidence="4">The sequence shown here is derived from an EMBL/GenBank/DDBJ whole genome shotgun (WGS) entry which is preliminary data.</text>
</comment>
<gene>
    <name evidence="4" type="ORF">F3N42_00490</name>
</gene>
<dbReference type="InterPro" id="IPR028974">
    <property type="entry name" value="TSP_type-3_rpt"/>
</dbReference>
<keyword evidence="5" id="KW-1185">Reference proteome</keyword>
<dbReference type="Gene3D" id="4.10.1080.10">
    <property type="entry name" value="TSP type-3 repeat"/>
    <property type="match status" value="1"/>
</dbReference>
<protein>
    <recommendedName>
        <fullName evidence="6">Thrombospondin type 3 repeat-containing protein</fullName>
    </recommendedName>
</protein>
<evidence type="ECO:0000313" key="4">
    <source>
        <dbReference type="EMBL" id="KAA9134063.1"/>
    </source>
</evidence>
<reference evidence="4 5" key="1">
    <citation type="submission" date="2019-09" db="EMBL/GenBank/DDBJ databases">
        <title>Wenzhouxiangella sp. Genome sequencing and assembly.</title>
        <authorList>
            <person name="Zhang R."/>
        </authorList>
    </citation>
    <scope>NUCLEOTIDE SEQUENCE [LARGE SCALE GENOMIC DNA]</scope>
    <source>
        <strain evidence="4 5">W260</strain>
    </source>
</reference>
<sequence length="399" mass="43758">MQEGQIMKTKQPFSWARVLVLAMGICAFPAHSFELIELNTDLVVLDQQTPFYSWEFQDQFGSNNGFTLFSEDSVEQDITFGYGPAIGLLPNETLPKGFILLDGTLFLEATPTDPSGGRADVLRTYRLNVDPRLVNGDVRYLRNLYIRQGDQDVRYARERALATTLADARVMRLSESPNGARWVRAVRAIGNEGRADIRYMPRTPPDGVLGHYGYDTRDDGASYYVWAVMDRNSRYSVGVNADNDDDGIYNLDDNCRDTPNPDQQDNDGDGAGNACDDDDDGDGVNDTDDNCPLASNPDQADADGDGMGDLCDIDHDNDGVPDGDDECPFTEEGDLANTEGCSIADLCPCENESGWKNHGAYVRCVAKSSESFLEAGLIDSALKDLIVSEAAQSECGRKD</sequence>
<organism evidence="4 5">
    <name type="scientific">Marinihelvus fidelis</name>
    <dbReference type="NCBI Taxonomy" id="2613842"/>
    <lineage>
        <taxon>Bacteria</taxon>
        <taxon>Pseudomonadati</taxon>
        <taxon>Pseudomonadota</taxon>
        <taxon>Gammaproteobacteria</taxon>
        <taxon>Chromatiales</taxon>
        <taxon>Wenzhouxiangellaceae</taxon>
        <taxon>Marinihelvus</taxon>
    </lineage>
</organism>
<proteinExistence type="predicted"/>
<name>A0A5N0TFY5_9GAMM</name>
<dbReference type="GO" id="GO:0005509">
    <property type="term" value="F:calcium ion binding"/>
    <property type="evidence" value="ECO:0007669"/>
    <property type="project" value="InterPro"/>
</dbReference>
<evidence type="ECO:0008006" key="6">
    <source>
        <dbReference type="Google" id="ProtNLM"/>
    </source>
</evidence>
<dbReference type="AlphaFoldDB" id="A0A5N0TFY5"/>
<evidence type="ECO:0000256" key="3">
    <source>
        <dbReference type="SAM" id="MobiDB-lite"/>
    </source>
</evidence>
<accession>A0A5N0TFY5</accession>
<dbReference type="PROSITE" id="PS51234">
    <property type="entry name" value="TSP3"/>
    <property type="match status" value="1"/>
</dbReference>
<feature type="compositionally biased region" description="Low complexity" evidence="3">
    <location>
        <begin position="250"/>
        <end position="263"/>
    </location>
</feature>
<dbReference type="InterPro" id="IPR003367">
    <property type="entry name" value="Thrombospondin_3-like_rpt"/>
</dbReference>
<keyword evidence="2" id="KW-0106">Calcium</keyword>
<dbReference type="InterPro" id="IPR017897">
    <property type="entry name" value="Thrombospondin_3_rpt"/>
</dbReference>
<evidence type="ECO:0000313" key="5">
    <source>
        <dbReference type="Proteomes" id="UP000325372"/>
    </source>
</evidence>
<dbReference type="GO" id="GO:0007155">
    <property type="term" value="P:cell adhesion"/>
    <property type="evidence" value="ECO:0007669"/>
    <property type="project" value="InterPro"/>
</dbReference>
<keyword evidence="1" id="KW-0732">Signal</keyword>
<dbReference type="SUPFAM" id="SSF103647">
    <property type="entry name" value="TSP type-3 repeat"/>
    <property type="match status" value="1"/>
</dbReference>
<dbReference type="Proteomes" id="UP000325372">
    <property type="component" value="Unassembled WGS sequence"/>
</dbReference>
<evidence type="ECO:0000256" key="1">
    <source>
        <dbReference type="ARBA" id="ARBA00022729"/>
    </source>
</evidence>
<dbReference type="EMBL" id="VYXP01000001">
    <property type="protein sequence ID" value="KAA9134063.1"/>
    <property type="molecule type" value="Genomic_DNA"/>
</dbReference>
<dbReference type="Pfam" id="PF02412">
    <property type="entry name" value="TSP_3"/>
    <property type="match status" value="2"/>
</dbReference>
<feature type="compositionally biased region" description="Acidic residues" evidence="3">
    <location>
        <begin position="275"/>
        <end position="289"/>
    </location>
</feature>
<evidence type="ECO:0000256" key="2">
    <source>
        <dbReference type="ARBA" id="ARBA00022837"/>
    </source>
</evidence>